<keyword evidence="3" id="KW-0804">Transcription</keyword>
<dbReference type="GO" id="GO:0006950">
    <property type="term" value="P:response to stress"/>
    <property type="evidence" value="ECO:0007669"/>
    <property type="project" value="TreeGrafter"/>
</dbReference>
<keyword evidence="1" id="KW-0805">Transcription regulation</keyword>
<name>A0A6S6XNE3_9PROT</name>
<dbReference type="PROSITE" id="PS50995">
    <property type="entry name" value="HTH_MARR_2"/>
    <property type="match status" value="1"/>
</dbReference>
<evidence type="ECO:0000256" key="2">
    <source>
        <dbReference type="ARBA" id="ARBA00023125"/>
    </source>
</evidence>
<dbReference type="AlphaFoldDB" id="A0A6S6XNE3"/>
<evidence type="ECO:0000313" key="4">
    <source>
        <dbReference type="EMBL" id="CAB1367451.1"/>
    </source>
</evidence>
<dbReference type="SUPFAM" id="SSF46785">
    <property type="entry name" value="Winged helix' DNA-binding domain"/>
    <property type="match status" value="1"/>
</dbReference>
<dbReference type="RefSeq" id="WP_145771402.1">
    <property type="nucleotide sequence ID" value="NZ_LR778301.1"/>
</dbReference>
<keyword evidence="2" id="KW-0238">DNA-binding</keyword>
<dbReference type="InterPro" id="IPR023187">
    <property type="entry name" value="Tscrpt_reg_MarR-type_CS"/>
</dbReference>
<proteinExistence type="predicted"/>
<evidence type="ECO:0000256" key="1">
    <source>
        <dbReference type="ARBA" id="ARBA00023015"/>
    </source>
</evidence>
<dbReference type="Proteomes" id="UP000515733">
    <property type="component" value="Chromosome"/>
</dbReference>
<gene>
    <name evidence="4" type="ORF">DENOEST_0279</name>
</gene>
<dbReference type="PROSITE" id="PS01117">
    <property type="entry name" value="HTH_MARR_1"/>
    <property type="match status" value="1"/>
</dbReference>
<reference evidence="4 5" key="1">
    <citation type="submission" date="2020-03" db="EMBL/GenBank/DDBJ databases">
        <authorList>
            <consortium name="Genoscope - CEA"/>
            <person name="William W."/>
        </authorList>
    </citation>
    <scope>NUCLEOTIDE SEQUENCE [LARGE SCALE GENOMIC DNA]</scope>
    <source>
        <strain evidence="5">DSM 16959</strain>
    </source>
</reference>
<dbReference type="GO" id="GO:0003700">
    <property type="term" value="F:DNA-binding transcription factor activity"/>
    <property type="evidence" value="ECO:0007669"/>
    <property type="project" value="InterPro"/>
</dbReference>
<keyword evidence="5" id="KW-1185">Reference proteome</keyword>
<dbReference type="KEGG" id="doe:DENOEST_0279"/>
<sequence length="188" mass="20961">MPAKKPLSGRSMVDPDFYQAQQKMPLGFLMGMIANKLNRWVDAELAPWKITGSQWGVCRMINKGLGNTAADLSRRYGYDSGALARILQALENKGLIRRERSSDDQRRVNLQVTERGRTLIEESLPRIRHIGDITTEGFSAEEVKLFKDFLLRAHLHLAGDGAKAGEPAPAPASDEVPPLSPWDRLSRP</sequence>
<dbReference type="GO" id="GO:0003677">
    <property type="term" value="F:DNA binding"/>
    <property type="evidence" value="ECO:0007669"/>
    <property type="project" value="UniProtKB-KW"/>
</dbReference>
<dbReference type="EMBL" id="LR778301">
    <property type="protein sequence ID" value="CAB1367451.1"/>
    <property type="molecule type" value="Genomic_DNA"/>
</dbReference>
<evidence type="ECO:0000313" key="5">
    <source>
        <dbReference type="Proteomes" id="UP000515733"/>
    </source>
</evidence>
<dbReference type="InterPro" id="IPR036388">
    <property type="entry name" value="WH-like_DNA-bd_sf"/>
</dbReference>
<dbReference type="Gene3D" id="1.10.10.10">
    <property type="entry name" value="Winged helix-like DNA-binding domain superfamily/Winged helix DNA-binding domain"/>
    <property type="match status" value="1"/>
</dbReference>
<dbReference type="InterPro" id="IPR036390">
    <property type="entry name" value="WH_DNA-bd_sf"/>
</dbReference>
<dbReference type="PANTHER" id="PTHR33164:SF43">
    <property type="entry name" value="HTH-TYPE TRANSCRIPTIONAL REPRESSOR YETL"/>
    <property type="match status" value="1"/>
</dbReference>
<dbReference type="OrthoDB" id="8911933at2"/>
<dbReference type="InterPro" id="IPR039422">
    <property type="entry name" value="MarR/SlyA-like"/>
</dbReference>
<dbReference type="InterPro" id="IPR000835">
    <property type="entry name" value="HTH_MarR-typ"/>
</dbReference>
<accession>A0A6S6XNE3</accession>
<protein>
    <submittedName>
        <fullName evidence="4">Multiple antibiotic resistance protein marR (Modular protein)</fullName>
    </submittedName>
</protein>
<organism evidence="4 5">
    <name type="scientific">Denitratisoma oestradiolicum</name>
    <dbReference type="NCBI Taxonomy" id="311182"/>
    <lineage>
        <taxon>Bacteria</taxon>
        <taxon>Pseudomonadati</taxon>
        <taxon>Pseudomonadota</taxon>
        <taxon>Betaproteobacteria</taxon>
        <taxon>Nitrosomonadales</taxon>
        <taxon>Sterolibacteriaceae</taxon>
        <taxon>Denitratisoma</taxon>
    </lineage>
</organism>
<dbReference type="SMART" id="SM00347">
    <property type="entry name" value="HTH_MARR"/>
    <property type="match status" value="1"/>
</dbReference>
<dbReference type="PANTHER" id="PTHR33164">
    <property type="entry name" value="TRANSCRIPTIONAL REGULATOR, MARR FAMILY"/>
    <property type="match status" value="1"/>
</dbReference>
<dbReference type="PRINTS" id="PR00598">
    <property type="entry name" value="HTHMARR"/>
</dbReference>
<evidence type="ECO:0000256" key="3">
    <source>
        <dbReference type="ARBA" id="ARBA00023163"/>
    </source>
</evidence>
<dbReference type="Pfam" id="PF12802">
    <property type="entry name" value="MarR_2"/>
    <property type="match status" value="1"/>
</dbReference>